<evidence type="ECO:0000256" key="2">
    <source>
        <dbReference type="ARBA" id="ARBA00022481"/>
    </source>
</evidence>
<accession>A0A0F3GKM6</accession>
<evidence type="ECO:0000256" key="1">
    <source>
        <dbReference type="ARBA" id="ARBA00004167"/>
    </source>
</evidence>
<dbReference type="SUPFAM" id="SSF54523">
    <property type="entry name" value="Pili subunits"/>
    <property type="match status" value="1"/>
</dbReference>
<keyword evidence="5 6" id="KW-0472">Membrane</keyword>
<keyword evidence="2" id="KW-0488">Methylation</keyword>
<evidence type="ECO:0000256" key="3">
    <source>
        <dbReference type="ARBA" id="ARBA00022692"/>
    </source>
</evidence>
<dbReference type="Pfam" id="PF07963">
    <property type="entry name" value="N_methyl"/>
    <property type="match status" value="1"/>
</dbReference>
<evidence type="ECO:0000313" key="7">
    <source>
        <dbReference type="EMBL" id="KJU82377.1"/>
    </source>
</evidence>
<evidence type="ECO:0000256" key="5">
    <source>
        <dbReference type="ARBA" id="ARBA00023136"/>
    </source>
</evidence>
<proteinExistence type="predicted"/>
<dbReference type="EMBL" id="LACI01002340">
    <property type="protein sequence ID" value="KJU82377.1"/>
    <property type="molecule type" value="Genomic_DNA"/>
</dbReference>
<dbReference type="PANTHER" id="PTHR30093">
    <property type="entry name" value="GENERAL SECRETION PATHWAY PROTEIN G"/>
    <property type="match status" value="1"/>
</dbReference>
<keyword evidence="4 6" id="KW-1133">Transmembrane helix</keyword>
<evidence type="ECO:0000313" key="8">
    <source>
        <dbReference type="Proteomes" id="UP000033423"/>
    </source>
</evidence>
<organism evidence="7 8">
    <name type="scientific">Candidatus Magnetobacterium bavaricum</name>
    <dbReference type="NCBI Taxonomy" id="29290"/>
    <lineage>
        <taxon>Bacteria</taxon>
        <taxon>Pseudomonadati</taxon>
        <taxon>Nitrospirota</taxon>
        <taxon>Thermodesulfovibrionia</taxon>
        <taxon>Thermodesulfovibrionales</taxon>
        <taxon>Candidatus Magnetobacteriaceae</taxon>
        <taxon>Candidatus Magnetobacterium</taxon>
    </lineage>
</organism>
<dbReference type="PROSITE" id="PS00409">
    <property type="entry name" value="PROKAR_NTER_METHYL"/>
    <property type="match status" value="1"/>
</dbReference>
<name>A0A0F3GKM6_9BACT</name>
<feature type="transmembrane region" description="Helical" evidence="6">
    <location>
        <begin position="16"/>
        <end position="40"/>
    </location>
</feature>
<dbReference type="Gene3D" id="3.30.700.10">
    <property type="entry name" value="Glycoprotein, Type 4 Pilin"/>
    <property type="match status" value="1"/>
</dbReference>
<evidence type="ECO:0000256" key="4">
    <source>
        <dbReference type="ARBA" id="ARBA00022989"/>
    </source>
</evidence>
<gene>
    <name evidence="7" type="ORF">MBAV_005426</name>
</gene>
<dbReference type="InterPro" id="IPR012902">
    <property type="entry name" value="N_methyl_site"/>
</dbReference>
<dbReference type="AlphaFoldDB" id="A0A0F3GKM6"/>
<comment type="subcellular location">
    <subcellularLocation>
        <location evidence="1">Membrane</location>
        <topology evidence="1">Single-pass membrane protein</topology>
    </subcellularLocation>
</comment>
<dbReference type="GO" id="GO:0016020">
    <property type="term" value="C:membrane"/>
    <property type="evidence" value="ECO:0007669"/>
    <property type="project" value="UniProtKB-SubCell"/>
</dbReference>
<keyword evidence="8" id="KW-1185">Reference proteome</keyword>
<evidence type="ECO:0000256" key="6">
    <source>
        <dbReference type="SAM" id="Phobius"/>
    </source>
</evidence>
<protein>
    <submittedName>
        <fullName evidence="7">Type IV pilin</fullName>
    </submittedName>
</protein>
<dbReference type="InterPro" id="IPR045584">
    <property type="entry name" value="Pilin-like"/>
</dbReference>
<dbReference type="PANTHER" id="PTHR30093:SF44">
    <property type="entry name" value="TYPE II SECRETION SYSTEM CORE PROTEIN G"/>
    <property type="match status" value="1"/>
</dbReference>
<comment type="caution">
    <text evidence="7">The sequence shown here is derived from an EMBL/GenBank/DDBJ whole genome shotgun (WGS) entry which is preliminary data.</text>
</comment>
<dbReference type="Proteomes" id="UP000033423">
    <property type="component" value="Unassembled WGS sequence"/>
</dbReference>
<keyword evidence="3 6" id="KW-0812">Transmembrane</keyword>
<reference evidence="7 8" key="1">
    <citation type="submission" date="2015-02" db="EMBL/GenBank/DDBJ databases">
        <title>Single-cell genomics of uncultivated deep-branching MTB reveals a conserved set of magnetosome genes.</title>
        <authorList>
            <person name="Kolinko S."/>
            <person name="Richter M."/>
            <person name="Glockner F.O."/>
            <person name="Brachmann A."/>
            <person name="Schuler D."/>
        </authorList>
    </citation>
    <scope>NUCLEOTIDE SEQUENCE [LARGE SCALE GENOMIC DNA]</scope>
    <source>
        <strain evidence="7">TM-1</strain>
    </source>
</reference>
<dbReference type="NCBIfam" id="TIGR02532">
    <property type="entry name" value="IV_pilin_GFxxxE"/>
    <property type="match status" value="1"/>
</dbReference>
<sequence>MVAITSRPASMDERGFTLVELLIVIAIIGILTSIAVPAFLGQREKSKIRALEASSKGAVSELQGYLDSYVAGDPYIVLTSRSGGQGCFEAANATATGKTCQAMYNQASTSTYTSYPSGIVDLLNNFSNHHANKGDASPITGDTLFVTTHTTEGEVFLTPNGNRAINITAYATDTTLPIFSQIVTAR</sequence>